<proteinExistence type="predicted"/>
<protein>
    <submittedName>
        <fullName evidence="1">Uncharacterized protein</fullName>
    </submittedName>
</protein>
<organism evidence="1 2">
    <name type="scientific">Leptospira harrisiae</name>
    <dbReference type="NCBI Taxonomy" id="2023189"/>
    <lineage>
        <taxon>Bacteria</taxon>
        <taxon>Pseudomonadati</taxon>
        <taxon>Spirochaetota</taxon>
        <taxon>Spirochaetia</taxon>
        <taxon>Leptospirales</taxon>
        <taxon>Leptospiraceae</taxon>
        <taxon>Leptospira</taxon>
    </lineage>
</organism>
<evidence type="ECO:0000313" key="2">
    <source>
        <dbReference type="Proteomes" id="UP000232145"/>
    </source>
</evidence>
<evidence type="ECO:0000313" key="1">
    <source>
        <dbReference type="EMBL" id="PJZ82987.1"/>
    </source>
</evidence>
<keyword evidence="2" id="KW-1185">Reference proteome</keyword>
<name>A0A2N0AFB3_9LEPT</name>
<reference evidence="1 2" key="1">
    <citation type="submission" date="2017-07" db="EMBL/GenBank/DDBJ databases">
        <title>Leptospira spp. isolated from tropical soils.</title>
        <authorList>
            <person name="Thibeaux R."/>
            <person name="Iraola G."/>
            <person name="Ferres I."/>
            <person name="Bierque E."/>
            <person name="Girault D."/>
            <person name="Soupe-Gilbert M.-E."/>
            <person name="Picardeau M."/>
            <person name="Goarant C."/>
        </authorList>
    </citation>
    <scope>NUCLEOTIDE SEQUENCE [LARGE SCALE GENOMIC DNA]</scope>
    <source>
        <strain evidence="1 2">FH2-B-A1</strain>
    </source>
</reference>
<dbReference type="EMBL" id="NPDX01000011">
    <property type="protein sequence ID" value="PJZ82987.1"/>
    <property type="molecule type" value="Genomic_DNA"/>
</dbReference>
<accession>A0A2N0AFB3</accession>
<gene>
    <name evidence="1" type="ORF">CH364_18570</name>
</gene>
<dbReference type="AlphaFoldDB" id="A0A2N0AFB3"/>
<dbReference type="Proteomes" id="UP000232145">
    <property type="component" value="Unassembled WGS sequence"/>
</dbReference>
<sequence length="152" mass="18400">MSMKEFTLFEGISNVNAGESNFGDFLFYNNKLIIPFFNIFIIPDKDHNLRNYNSKFIEFSYLIFENVTAIVWEYELSRFLHEENRECYGGIYYLDNLYYEFWLNYSKGYLLLEEGTRISDKPWSDETNQHINFYKSSHTNPRLKNFLEPRQN</sequence>
<comment type="caution">
    <text evidence="1">The sequence shown here is derived from an EMBL/GenBank/DDBJ whole genome shotgun (WGS) entry which is preliminary data.</text>
</comment>